<accession>A0A090IJF3</accession>
<comment type="similarity">
    <text evidence="2 8">Belongs to the flagella basal body rod proteins family.</text>
</comment>
<dbReference type="STRING" id="80854.MVIS_3456"/>
<name>A0A090IJF3_9GAMM</name>
<dbReference type="Proteomes" id="UP000183794">
    <property type="component" value="Unassembled WGS sequence"/>
</dbReference>
<dbReference type="EMBL" id="FPLD01000051">
    <property type="protein sequence ID" value="SGY95818.1"/>
    <property type="molecule type" value="Genomic_DNA"/>
</dbReference>
<dbReference type="Proteomes" id="UP000182660">
    <property type="component" value="Unassembled WGS sequence"/>
</dbReference>
<feature type="domain" description="Flagellar basal body rod protein N-terminal" evidence="9">
    <location>
        <begin position="10"/>
        <end position="35"/>
    </location>
</feature>
<dbReference type="SUPFAM" id="SSF117143">
    <property type="entry name" value="Flagellar hook protein flgE"/>
    <property type="match status" value="1"/>
</dbReference>
<keyword evidence="13" id="KW-0969">Cilium</keyword>
<dbReference type="PATRIC" id="fig|80854.5.peg.3654"/>
<keyword evidence="4 8" id="KW-0975">Bacterial flagellum</keyword>
<evidence type="ECO:0000313" key="15">
    <source>
        <dbReference type="Proteomes" id="UP000183794"/>
    </source>
</evidence>
<evidence type="ECO:0000259" key="10">
    <source>
        <dbReference type="Pfam" id="PF06429"/>
    </source>
</evidence>
<dbReference type="RefSeq" id="WP_045111466.1">
    <property type="nucleotide sequence ID" value="NZ_CAWQZC010000118.1"/>
</dbReference>
<dbReference type="KEGG" id="mvs:MVIS_3456"/>
<proteinExistence type="inferred from homology"/>
<dbReference type="HOGENOM" id="CLU_013687_0_1_6"/>
<dbReference type="PANTHER" id="PTHR30435">
    <property type="entry name" value="FLAGELLAR PROTEIN"/>
    <property type="match status" value="1"/>
</dbReference>
<evidence type="ECO:0000256" key="3">
    <source>
        <dbReference type="ARBA" id="ARBA00017948"/>
    </source>
</evidence>
<evidence type="ECO:0000313" key="12">
    <source>
        <dbReference type="EMBL" id="SGY88679.1"/>
    </source>
</evidence>
<dbReference type="EMBL" id="FPLJ01000039">
    <property type="protein sequence ID" value="SGY88679.1"/>
    <property type="molecule type" value="Genomic_DNA"/>
</dbReference>
<organism evidence="13 15">
    <name type="scientific">Moritella viscosa</name>
    <dbReference type="NCBI Taxonomy" id="80854"/>
    <lineage>
        <taxon>Bacteria</taxon>
        <taxon>Pseudomonadati</taxon>
        <taxon>Pseudomonadota</taxon>
        <taxon>Gammaproteobacteria</taxon>
        <taxon>Alteromonadales</taxon>
        <taxon>Moritellaceae</taxon>
        <taxon>Moritella</taxon>
    </lineage>
</organism>
<evidence type="ECO:0000256" key="1">
    <source>
        <dbReference type="ARBA" id="ARBA00004117"/>
    </source>
</evidence>
<reference evidence="12 14" key="2">
    <citation type="submission" date="2016-11" db="EMBL/GenBank/DDBJ databases">
        <authorList>
            <person name="Klemetsen T."/>
        </authorList>
    </citation>
    <scope>NUCLEOTIDE SEQUENCE [LARGE SCALE GENOMIC DNA]</scope>
    <source>
        <strain evidence="12">MT 2528</strain>
    </source>
</reference>
<reference evidence="13 15" key="1">
    <citation type="submission" date="2016-11" db="EMBL/GenBank/DDBJ databases">
        <authorList>
            <person name="Jaros S."/>
            <person name="Januszkiewicz K."/>
            <person name="Wedrychowicz H."/>
        </authorList>
    </citation>
    <scope>NUCLEOTIDE SEQUENCE [LARGE SCALE GENOMIC DNA]</scope>
    <source>
        <strain evidence="13">NVI 5450</strain>
    </source>
</reference>
<dbReference type="InterPro" id="IPR001444">
    <property type="entry name" value="Flag_bb_rod_N"/>
</dbReference>
<comment type="subunit">
    <text evidence="5 8">The basal body constitutes a major portion of the flagellar organelle and consists of four rings (L,P,S, and M) mounted on a central rod. The rod consists of about 26 subunits of FlgG in the distal portion, and FlgB, FlgC and FlgF are thought to build up the proximal portion of the rod with about 6 subunits each.</text>
</comment>
<dbReference type="GeneID" id="61295454"/>
<evidence type="ECO:0000256" key="7">
    <source>
        <dbReference type="NCBIfam" id="TIGR02488"/>
    </source>
</evidence>
<dbReference type="GO" id="GO:0009426">
    <property type="term" value="C:bacterial-type flagellum basal body, distal rod"/>
    <property type="evidence" value="ECO:0007669"/>
    <property type="project" value="UniProtKB-UniRule"/>
</dbReference>
<evidence type="ECO:0000256" key="4">
    <source>
        <dbReference type="ARBA" id="ARBA00023143"/>
    </source>
</evidence>
<dbReference type="AlphaFoldDB" id="A0A090IJF3"/>
<sequence length="262" mass="28014">MNPALWISKTGLEAQQMNISTISNNLANASTVGFKKERAIFEDLLYQAINQPGGQSSQNTKLPSGLMVGSGARVVATQKDHSQGNMLTTDNSLDLMVSGRGFFEIEMPDGTTSYTRNGQFTLNDEGIIVTPGTGYPLQPQIQIPADAQTITVSEDGEISVSLPGQTNNQTVGQINISDFVNPGGLQPIGQNMYIQTGASGDPVQGLPSNEGLGKLVQGAIETSNVNVTEELVNLIESQRVYEMNSKVISAVDEMLSYTNQQL</sequence>
<keyword evidence="14" id="KW-1185">Reference proteome</keyword>
<evidence type="ECO:0000313" key="13">
    <source>
        <dbReference type="EMBL" id="SGY95818.1"/>
    </source>
</evidence>
<dbReference type="InterPro" id="IPR019776">
    <property type="entry name" value="Flagellar_basal_body_rod_CS"/>
</dbReference>
<dbReference type="InterPro" id="IPR010930">
    <property type="entry name" value="Flg_bb/hook_C_dom"/>
</dbReference>
<evidence type="ECO:0000256" key="2">
    <source>
        <dbReference type="ARBA" id="ARBA00009677"/>
    </source>
</evidence>
<feature type="domain" description="Flagellar basal-body/hook protein C-terminal" evidence="10">
    <location>
        <begin position="217"/>
        <end position="260"/>
    </location>
</feature>
<dbReference type="Pfam" id="PF22692">
    <property type="entry name" value="LlgE_F_G_D1"/>
    <property type="match status" value="1"/>
</dbReference>
<dbReference type="InterPro" id="IPR012834">
    <property type="entry name" value="FlgG_G_neg"/>
</dbReference>
<dbReference type="InterPro" id="IPR053967">
    <property type="entry name" value="LlgE_F_G-like_D1"/>
</dbReference>
<feature type="domain" description="Flagellar hook protein FlgE/F/G-like D1" evidence="11">
    <location>
        <begin position="96"/>
        <end position="160"/>
    </location>
</feature>
<comment type="subcellular location">
    <subcellularLocation>
        <location evidence="1 8">Bacterial flagellum basal body</location>
    </subcellularLocation>
</comment>
<dbReference type="NCBIfam" id="TIGR02488">
    <property type="entry name" value="flgG_G_neg"/>
    <property type="match status" value="1"/>
</dbReference>
<evidence type="ECO:0000256" key="5">
    <source>
        <dbReference type="ARBA" id="ARBA00025933"/>
    </source>
</evidence>
<dbReference type="PROSITE" id="PS00588">
    <property type="entry name" value="FLAGELLA_BB_ROD"/>
    <property type="match status" value="1"/>
</dbReference>
<evidence type="ECO:0000313" key="14">
    <source>
        <dbReference type="Proteomes" id="UP000182660"/>
    </source>
</evidence>
<dbReference type="PANTHER" id="PTHR30435:SF19">
    <property type="entry name" value="FLAGELLAR BASAL-BODY ROD PROTEIN FLGG"/>
    <property type="match status" value="1"/>
</dbReference>
<evidence type="ECO:0000256" key="8">
    <source>
        <dbReference type="RuleBase" id="RU362116"/>
    </source>
</evidence>
<dbReference type="InterPro" id="IPR020013">
    <property type="entry name" value="Flagellar_FlgE/F/G"/>
</dbReference>
<protein>
    <recommendedName>
        <fullName evidence="3 7">Flagellar basal-body rod protein FlgG</fullName>
    </recommendedName>
    <alternativeName>
        <fullName evidence="6 8">Distal rod protein</fullName>
    </alternativeName>
</protein>
<dbReference type="NCBIfam" id="TIGR03506">
    <property type="entry name" value="FlgEFG_subfam"/>
    <property type="match status" value="2"/>
</dbReference>
<dbReference type="Pfam" id="PF06429">
    <property type="entry name" value="Flg_bbr_C"/>
    <property type="match status" value="1"/>
</dbReference>
<dbReference type="InterPro" id="IPR037925">
    <property type="entry name" value="FlgE/F/G-like"/>
</dbReference>
<dbReference type="Pfam" id="PF00460">
    <property type="entry name" value="Flg_bb_rod"/>
    <property type="match status" value="1"/>
</dbReference>
<keyword evidence="13" id="KW-0966">Cell projection</keyword>
<evidence type="ECO:0000256" key="6">
    <source>
        <dbReference type="ARBA" id="ARBA00032912"/>
    </source>
</evidence>
<keyword evidence="13" id="KW-0282">Flagellum</keyword>
<dbReference type="OrthoDB" id="9804559at2"/>
<dbReference type="GO" id="GO:0071978">
    <property type="term" value="P:bacterial-type flagellum-dependent swarming motility"/>
    <property type="evidence" value="ECO:0007669"/>
    <property type="project" value="TreeGrafter"/>
</dbReference>
<evidence type="ECO:0000259" key="9">
    <source>
        <dbReference type="Pfam" id="PF00460"/>
    </source>
</evidence>
<gene>
    <name evidence="12" type="ORF">MT2528_1571</name>
    <name evidence="13" type="ORF">NVI5450_1770</name>
</gene>
<evidence type="ECO:0000259" key="11">
    <source>
        <dbReference type="Pfam" id="PF22692"/>
    </source>
</evidence>